<dbReference type="EMBL" id="CP000489">
    <property type="protein sequence ID" value="ABL68589.1"/>
    <property type="molecule type" value="Genomic_DNA"/>
</dbReference>
<dbReference type="CDD" id="cd02209">
    <property type="entry name" value="cupin_XRE_C"/>
    <property type="match status" value="1"/>
</dbReference>
<dbReference type="AlphaFoldDB" id="A1AZ95"/>
<dbReference type="eggNOG" id="COG1476">
    <property type="taxonomic scope" value="Bacteria"/>
</dbReference>
<dbReference type="SUPFAM" id="SSF51182">
    <property type="entry name" value="RmlC-like cupins"/>
    <property type="match status" value="1"/>
</dbReference>
<dbReference type="EnsemblBacteria" id="ABL68589">
    <property type="protein sequence ID" value="ABL68589"/>
    <property type="gene ID" value="Pden_0477"/>
</dbReference>
<dbReference type="InterPro" id="IPR011051">
    <property type="entry name" value="RmlC_Cupin_sf"/>
</dbReference>
<proteinExistence type="predicted"/>
<dbReference type="KEGG" id="pde:Pden_0477"/>
<dbReference type="GO" id="GO:0005829">
    <property type="term" value="C:cytosol"/>
    <property type="evidence" value="ECO:0007669"/>
    <property type="project" value="TreeGrafter"/>
</dbReference>
<dbReference type="eggNOG" id="COG1917">
    <property type="taxonomic scope" value="Bacteria"/>
</dbReference>
<dbReference type="PROSITE" id="PS50943">
    <property type="entry name" value="HTH_CROC1"/>
    <property type="match status" value="1"/>
</dbReference>
<dbReference type="PANTHER" id="PTHR46797">
    <property type="entry name" value="HTH-TYPE TRANSCRIPTIONAL REGULATOR"/>
    <property type="match status" value="1"/>
</dbReference>
<evidence type="ECO:0000256" key="1">
    <source>
        <dbReference type="ARBA" id="ARBA00023125"/>
    </source>
</evidence>
<keyword evidence="1" id="KW-0238">DNA-binding</keyword>
<dbReference type="Pfam" id="PF07883">
    <property type="entry name" value="Cupin_2"/>
    <property type="match status" value="1"/>
</dbReference>
<name>A1AZ95_PARDP</name>
<dbReference type="Gene3D" id="2.60.120.10">
    <property type="entry name" value="Jelly Rolls"/>
    <property type="match status" value="1"/>
</dbReference>
<protein>
    <submittedName>
        <fullName evidence="3">Transcriptional regulator, XRE family</fullName>
    </submittedName>
</protein>
<keyword evidence="4" id="KW-1185">Reference proteome</keyword>
<dbReference type="Pfam" id="PF01381">
    <property type="entry name" value="HTH_3"/>
    <property type="match status" value="1"/>
</dbReference>
<dbReference type="GO" id="GO:0003700">
    <property type="term" value="F:DNA-binding transcription factor activity"/>
    <property type="evidence" value="ECO:0007669"/>
    <property type="project" value="TreeGrafter"/>
</dbReference>
<dbReference type="InterPro" id="IPR050807">
    <property type="entry name" value="TransReg_Diox_bact_type"/>
</dbReference>
<dbReference type="HOGENOM" id="CLU_085376_3_0_5"/>
<feature type="domain" description="HTH cro/C1-type" evidence="2">
    <location>
        <begin position="18"/>
        <end position="72"/>
    </location>
</feature>
<dbReference type="InterPro" id="IPR013096">
    <property type="entry name" value="Cupin_2"/>
</dbReference>
<dbReference type="SMART" id="SM00530">
    <property type="entry name" value="HTH_XRE"/>
    <property type="match status" value="1"/>
</dbReference>
<dbReference type="Gene3D" id="1.10.260.40">
    <property type="entry name" value="lambda repressor-like DNA-binding domains"/>
    <property type="match status" value="1"/>
</dbReference>
<gene>
    <name evidence="3" type="ordered locus">Pden_0477</name>
</gene>
<reference evidence="4" key="1">
    <citation type="submission" date="2006-12" db="EMBL/GenBank/DDBJ databases">
        <title>Complete sequence of chromosome 1 of Paracoccus denitrificans PD1222.</title>
        <authorList>
            <person name="Copeland A."/>
            <person name="Lucas S."/>
            <person name="Lapidus A."/>
            <person name="Barry K."/>
            <person name="Detter J.C."/>
            <person name="Glavina del Rio T."/>
            <person name="Hammon N."/>
            <person name="Israni S."/>
            <person name="Dalin E."/>
            <person name="Tice H."/>
            <person name="Pitluck S."/>
            <person name="Munk A.C."/>
            <person name="Brettin T."/>
            <person name="Bruce D."/>
            <person name="Han C."/>
            <person name="Tapia R."/>
            <person name="Gilna P."/>
            <person name="Schmutz J."/>
            <person name="Larimer F."/>
            <person name="Land M."/>
            <person name="Hauser L."/>
            <person name="Kyrpides N."/>
            <person name="Lykidis A."/>
            <person name="Spiro S."/>
            <person name="Richardson D.J."/>
            <person name="Moir J.W.B."/>
            <person name="Ferguson S.J."/>
            <person name="van Spanning R.J.M."/>
            <person name="Richardson P."/>
        </authorList>
    </citation>
    <scope>NUCLEOTIDE SEQUENCE [LARGE SCALE GENOMIC DNA]</scope>
    <source>
        <strain evidence="4">Pd 1222</strain>
    </source>
</reference>
<dbReference type="STRING" id="318586.Pden_0477"/>
<organism evidence="3 4">
    <name type="scientific">Paracoccus denitrificans (strain Pd 1222)</name>
    <dbReference type="NCBI Taxonomy" id="318586"/>
    <lineage>
        <taxon>Bacteria</taxon>
        <taxon>Pseudomonadati</taxon>
        <taxon>Pseudomonadota</taxon>
        <taxon>Alphaproteobacteria</taxon>
        <taxon>Rhodobacterales</taxon>
        <taxon>Paracoccaceae</taxon>
        <taxon>Paracoccus</taxon>
    </lineage>
</organism>
<dbReference type="InterPro" id="IPR001387">
    <property type="entry name" value="Cro/C1-type_HTH"/>
</dbReference>
<dbReference type="InterPro" id="IPR014710">
    <property type="entry name" value="RmlC-like_jellyroll"/>
</dbReference>
<sequence length="204" mass="22853">MARKIEGTRIQSGLPERLRALRERKGWSLNRAAEEVGVPPSTLSRIENRKMSPTLDLLLKIVRTFDMHPNDVFSGRPDQQEKQEISVSRASDPALIELPNLFYKHLHPDMECFNFRAILITLFARSVEEYGGLTAHSGQEFVYLLSGKLQVHLEGHPLVTLAPGDSIMFTSSIPHAYVSAGDSQAKLLIASSSEEDVLQVKFQK</sequence>
<dbReference type="GO" id="GO:0003677">
    <property type="term" value="F:DNA binding"/>
    <property type="evidence" value="ECO:0007669"/>
    <property type="project" value="UniProtKB-KW"/>
</dbReference>
<dbReference type="Proteomes" id="UP000000361">
    <property type="component" value="Chromosome 1"/>
</dbReference>
<evidence type="ECO:0000313" key="4">
    <source>
        <dbReference type="Proteomes" id="UP000000361"/>
    </source>
</evidence>
<evidence type="ECO:0000259" key="2">
    <source>
        <dbReference type="PROSITE" id="PS50943"/>
    </source>
</evidence>
<dbReference type="PANTHER" id="PTHR46797:SF20">
    <property type="entry name" value="BLR4304 PROTEIN"/>
    <property type="match status" value="1"/>
</dbReference>
<evidence type="ECO:0000313" key="3">
    <source>
        <dbReference type="EMBL" id="ABL68589.1"/>
    </source>
</evidence>
<accession>A1AZ95</accession>
<dbReference type="SUPFAM" id="SSF47413">
    <property type="entry name" value="lambda repressor-like DNA-binding domains"/>
    <property type="match status" value="1"/>
</dbReference>
<dbReference type="InterPro" id="IPR010982">
    <property type="entry name" value="Lambda_DNA-bd_dom_sf"/>
</dbReference>
<dbReference type="CDD" id="cd00093">
    <property type="entry name" value="HTH_XRE"/>
    <property type="match status" value="1"/>
</dbReference>